<dbReference type="AlphaFoldDB" id="A0A6C0IRK0"/>
<name>A0A6C0IRK0_9ZZZZ</name>
<proteinExistence type="predicted"/>
<sequence length="302" mass="35895">MPYNYLLQPGICKGTTVLKFGLSYKDDRSRILSYGKKTFVYYEIDTINPKLVEDYLKKEFNKKFELHDGQEYFKGDVVAMCETFLNICEKYKNMKYDTSIEVEQRECHKKKMKLTFHKINTMIELSSNDYYEYQLKRFNEEPLFQRSNIMKNTKCYPYITFEGWRDTEWPEFIKNIYIIDKKKRTGCFTTYDNQLRPFQAIGDAETLEGWVCHRGGRTNWSYVVSEDGEGLCLKRNHFMMDDGNMYTYDYMNERETNRLVINDIIKKAHKAYTKLPSNKRDIIKKHSKSGIAGGMGGEKIYI</sequence>
<reference evidence="1" key="1">
    <citation type="journal article" date="2020" name="Nature">
        <title>Giant virus diversity and host interactions through global metagenomics.</title>
        <authorList>
            <person name="Schulz F."/>
            <person name="Roux S."/>
            <person name="Paez-Espino D."/>
            <person name="Jungbluth S."/>
            <person name="Walsh D.A."/>
            <person name="Denef V.J."/>
            <person name="McMahon K.D."/>
            <person name="Konstantinidis K.T."/>
            <person name="Eloe-Fadrosh E.A."/>
            <person name="Kyrpides N.C."/>
            <person name="Woyke T."/>
        </authorList>
    </citation>
    <scope>NUCLEOTIDE SEQUENCE</scope>
    <source>
        <strain evidence="1">GVMAG-M-3300024261-37</strain>
    </source>
</reference>
<dbReference type="EMBL" id="MN740234">
    <property type="protein sequence ID" value="QHT95135.1"/>
    <property type="molecule type" value="Genomic_DNA"/>
</dbReference>
<evidence type="ECO:0000313" key="1">
    <source>
        <dbReference type="EMBL" id="QHT95135.1"/>
    </source>
</evidence>
<organism evidence="1">
    <name type="scientific">viral metagenome</name>
    <dbReference type="NCBI Taxonomy" id="1070528"/>
    <lineage>
        <taxon>unclassified sequences</taxon>
        <taxon>metagenomes</taxon>
        <taxon>organismal metagenomes</taxon>
    </lineage>
</organism>
<accession>A0A6C0IRK0</accession>
<protein>
    <submittedName>
        <fullName evidence="1">Uncharacterized protein</fullName>
    </submittedName>
</protein>